<dbReference type="UniPathway" id="UPA00538">
    <property type="reaction ID" value="UER00593"/>
</dbReference>
<evidence type="ECO:0000256" key="8">
    <source>
        <dbReference type="ARBA" id="ARBA00047326"/>
    </source>
</evidence>
<dbReference type="KEGG" id="ock:EXM22_17510"/>
<dbReference type="SFLD" id="SFLDS00029">
    <property type="entry name" value="Radical_SAM"/>
    <property type="match status" value="1"/>
</dbReference>
<comment type="subcellular location">
    <subcellularLocation>
        <location evidence="9">Cytoplasm</location>
    </subcellularLocation>
</comment>
<evidence type="ECO:0000256" key="2">
    <source>
        <dbReference type="ARBA" id="ARBA00022490"/>
    </source>
</evidence>
<dbReference type="HAMAP" id="MF_00206">
    <property type="entry name" value="Lipoyl_synth"/>
    <property type="match status" value="1"/>
</dbReference>
<feature type="binding site" evidence="9">
    <location>
        <position position="72"/>
    </location>
    <ligand>
        <name>[4Fe-4S] cluster</name>
        <dbReference type="ChEBI" id="CHEBI:49883"/>
        <label>2</label>
        <note>4Fe-4S-S-AdoMet</note>
    </ligand>
</feature>
<evidence type="ECO:0000256" key="4">
    <source>
        <dbReference type="ARBA" id="ARBA00022691"/>
    </source>
</evidence>
<dbReference type="NCBIfam" id="NF004019">
    <property type="entry name" value="PRK05481.1"/>
    <property type="match status" value="1"/>
</dbReference>
<evidence type="ECO:0000256" key="9">
    <source>
        <dbReference type="HAMAP-Rule" id="MF_00206"/>
    </source>
</evidence>
<dbReference type="FunFam" id="3.20.20.70:FF:000040">
    <property type="entry name" value="Lipoyl synthase"/>
    <property type="match status" value="1"/>
</dbReference>
<dbReference type="GO" id="GO:0009249">
    <property type="term" value="P:protein lipoylation"/>
    <property type="evidence" value="ECO:0007669"/>
    <property type="project" value="UniProtKB-UniRule"/>
</dbReference>
<dbReference type="InterPro" id="IPR003698">
    <property type="entry name" value="Lipoyl_synth"/>
</dbReference>
<dbReference type="InterPro" id="IPR007197">
    <property type="entry name" value="rSAM"/>
</dbReference>
<dbReference type="CDD" id="cd01335">
    <property type="entry name" value="Radical_SAM"/>
    <property type="match status" value="1"/>
</dbReference>
<sequence>MKNSTTDEKRKYTPKPDWLRTSLNTTSDFHRVSNTIEKMDIHTVCQEAKCPNLEECWGTHRTASFMILGDTCTRRCRFCAVKTGLPGPVDLDEPRRVAEAVKSMDLSHVVVTMVNRDDLDHGGSWQMAQTVSEIRSLVPSCTVELLSSDMMGKIESIARMVEAQPDILSHNLETVRRLTPRVRSRSDYDRSLEFLATVHSLNPQCKTKSSLMLGLGEEDDEVLRAMDDLLGAGVRILNMGQYLQPTRNHLPVVKYRTPYEFHDLKMKALQKGFLHVEAGPLVRSSYHAADQIKTVNAALEEENQK</sequence>
<dbReference type="Pfam" id="PF16881">
    <property type="entry name" value="LIAS_N"/>
    <property type="match status" value="1"/>
</dbReference>
<keyword evidence="7 9" id="KW-0411">Iron-sulfur</keyword>
<feature type="binding site" evidence="9">
    <location>
        <position position="56"/>
    </location>
    <ligand>
        <name>[4Fe-4S] cluster</name>
        <dbReference type="ChEBI" id="CHEBI:49883"/>
        <label>1</label>
    </ligand>
</feature>
<keyword evidence="12" id="KW-1185">Reference proteome</keyword>
<reference evidence="11 12" key="1">
    <citation type="submission" date="2019-02" db="EMBL/GenBank/DDBJ databases">
        <title>Complete Genome Sequence and Methylome Analysis of free living Spirochaetas.</title>
        <authorList>
            <person name="Fomenkov A."/>
            <person name="Dubinina G."/>
            <person name="Leshcheva N."/>
            <person name="Mikheeva N."/>
            <person name="Grabovich M."/>
            <person name="Vincze T."/>
            <person name="Roberts R.J."/>
        </authorList>
    </citation>
    <scope>NUCLEOTIDE SEQUENCE [LARGE SCALE GENOMIC DNA]</scope>
    <source>
        <strain evidence="11 12">K2</strain>
    </source>
</reference>
<accession>A0A5C1QT11</accession>
<evidence type="ECO:0000256" key="3">
    <source>
        <dbReference type="ARBA" id="ARBA00022679"/>
    </source>
</evidence>
<evidence type="ECO:0000313" key="12">
    <source>
        <dbReference type="Proteomes" id="UP000324209"/>
    </source>
</evidence>
<dbReference type="SFLD" id="SFLDF00271">
    <property type="entry name" value="lipoyl_synthase"/>
    <property type="match status" value="1"/>
</dbReference>
<comment type="similarity">
    <text evidence="9">Belongs to the radical SAM superfamily. Lipoyl synthase family.</text>
</comment>
<protein>
    <recommendedName>
        <fullName evidence="9">Lipoyl synthase</fullName>
        <ecNumber evidence="9">2.8.1.8</ecNumber>
    </recommendedName>
    <alternativeName>
        <fullName evidence="9">Lip-syn</fullName>
        <shortName evidence="9">LS</shortName>
    </alternativeName>
    <alternativeName>
        <fullName evidence="9">Lipoate synthase</fullName>
    </alternativeName>
    <alternativeName>
        <fullName evidence="9">Lipoic acid synthase</fullName>
    </alternativeName>
    <alternativeName>
        <fullName evidence="9">Sulfur insertion protein LipA</fullName>
    </alternativeName>
</protein>
<evidence type="ECO:0000256" key="6">
    <source>
        <dbReference type="ARBA" id="ARBA00023004"/>
    </source>
</evidence>
<dbReference type="PROSITE" id="PS51918">
    <property type="entry name" value="RADICAL_SAM"/>
    <property type="match status" value="1"/>
</dbReference>
<dbReference type="InterPro" id="IPR006638">
    <property type="entry name" value="Elp3/MiaA/NifB-like_rSAM"/>
</dbReference>
<dbReference type="GO" id="GO:0016992">
    <property type="term" value="F:lipoate synthase activity"/>
    <property type="evidence" value="ECO:0007669"/>
    <property type="project" value="UniProtKB-UniRule"/>
</dbReference>
<dbReference type="EMBL" id="CP036150">
    <property type="protein sequence ID" value="QEN09696.1"/>
    <property type="molecule type" value="Genomic_DNA"/>
</dbReference>
<keyword evidence="6 9" id="KW-0408">Iron</keyword>
<dbReference type="InterPro" id="IPR031691">
    <property type="entry name" value="LIAS_N"/>
</dbReference>
<keyword evidence="1 9" id="KW-0004">4Fe-4S</keyword>
<keyword evidence="5 9" id="KW-0479">Metal-binding</keyword>
<feature type="binding site" evidence="9">
    <location>
        <position position="76"/>
    </location>
    <ligand>
        <name>[4Fe-4S] cluster</name>
        <dbReference type="ChEBI" id="CHEBI:49883"/>
        <label>2</label>
        <note>4Fe-4S-S-AdoMet</note>
    </ligand>
</feature>
<evidence type="ECO:0000256" key="1">
    <source>
        <dbReference type="ARBA" id="ARBA00022485"/>
    </source>
</evidence>
<organism evidence="11 12">
    <name type="scientific">Oceanispirochaeta crateris</name>
    <dbReference type="NCBI Taxonomy" id="2518645"/>
    <lineage>
        <taxon>Bacteria</taxon>
        <taxon>Pseudomonadati</taxon>
        <taxon>Spirochaetota</taxon>
        <taxon>Spirochaetia</taxon>
        <taxon>Spirochaetales</taxon>
        <taxon>Spirochaetaceae</taxon>
        <taxon>Oceanispirochaeta</taxon>
    </lineage>
</organism>
<proteinExistence type="inferred from homology"/>
<keyword evidence="4 9" id="KW-0949">S-adenosyl-L-methionine</keyword>
<name>A0A5C1QT11_9SPIO</name>
<dbReference type="InterPro" id="IPR013785">
    <property type="entry name" value="Aldolase_TIM"/>
</dbReference>
<keyword evidence="3 9" id="KW-0808">Transferase</keyword>
<dbReference type="EC" id="2.8.1.8" evidence="9"/>
<dbReference type="Pfam" id="PF04055">
    <property type="entry name" value="Radical_SAM"/>
    <property type="match status" value="1"/>
</dbReference>
<feature type="binding site" evidence="9">
    <location>
        <position position="79"/>
    </location>
    <ligand>
        <name>[4Fe-4S] cluster</name>
        <dbReference type="ChEBI" id="CHEBI:49883"/>
        <label>2</label>
        <note>4Fe-4S-S-AdoMet</note>
    </ligand>
</feature>
<dbReference type="PANTHER" id="PTHR10949">
    <property type="entry name" value="LIPOYL SYNTHASE"/>
    <property type="match status" value="1"/>
</dbReference>
<dbReference type="RefSeq" id="WP_149487769.1">
    <property type="nucleotide sequence ID" value="NZ_CP036150.1"/>
</dbReference>
<feature type="binding site" evidence="9">
    <location>
        <position position="50"/>
    </location>
    <ligand>
        <name>[4Fe-4S] cluster</name>
        <dbReference type="ChEBI" id="CHEBI:49883"/>
        <label>1</label>
    </ligand>
</feature>
<comment type="function">
    <text evidence="9">Catalyzes the radical-mediated insertion of two sulfur atoms into the C-6 and C-8 positions of the octanoyl moiety bound to the lipoyl domains of lipoate-dependent enzymes, thereby converting the octanoylated domains into lipoylated derivatives.</text>
</comment>
<dbReference type="SUPFAM" id="SSF102114">
    <property type="entry name" value="Radical SAM enzymes"/>
    <property type="match status" value="1"/>
</dbReference>
<dbReference type="SFLD" id="SFLDG01058">
    <property type="entry name" value="lipoyl_synthase_like"/>
    <property type="match status" value="1"/>
</dbReference>
<dbReference type="GO" id="GO:0005737">
    <property type="term" value="C:cytoplasm"/>
    <property type="evidence" value="ECO:0007669"/>
    <property type="project" value="UniProtKB-SubCell"/>
</dbReference>
<dbReference type="OrthoDB" id="9787898at2"/>
<evidence type="ECO:0000256" key="5">
    <source>
        <dbReference type="ARBA" id="ARBA00022723"/>
    </source>
</evidence>
<comment type="pathway">
    <text evidence="9">Protein modification; protein lipoylation via endogenous pathway; protein N(6)-(lipoyl)lysine from octanoyl-[acyl-carrier-protein]: step 2/2.</text>
</comment>
<dbReference type="NCBIfam" id="TIGR00510">
    <property type="entry name" value="lipA"/>
    <property type="match status" value="1"/>
</dbReference>
<comment type="catalytic activity">
    <reaction evidence="8 9">
        <text>[[Fe-S] cluster scaffold protein carrying a second [4Fe-4S](2+) cluster] + N(6)-octanoyl-L-lysyl-[protein] + 2 oxidized [2Fe-2S]-[ferredoxin] + 2 S-adenosyl-L-methionine + 4 H(+) = [[Fe-S] cluster scaffold protein] + N(6)-[(R)-dihydrolipoyl]-L-lysyl-[protein] + 4 Fe(3+) + 2 hydrogen sulfide + 2 5'-deoxyadenosine + 2 L-methionine + 2 reduced [2Fe-2S]-[ferredoxin]</text>
        <dbReference type="Rhea" id="RHEA:16585"/>
        <dbReference type="Rhea" id="RHEA-COMP:9928"/>
        <dbReference type="Rhea" id="RHEA-COMP:10000"/>
        <dbReference type="Rhea" id="RHEA-COMP:10001"/>
        <dbReference type="Rhea" id="RHEA-COMP:10475"/>
        <dbReference type="Rhea" id="RHEA-COMP:14568"/>
        <dbReference type="Rhea" id="RHEA-COMP:14569"/>
        <dbReference type="ChEBI" id="CHEBI:15378"/>
        <dbReference type="ChEBI" id="CHEBI:17319"/>
        <dbReference type="ChEBI" id="CHEBI:29034"/>
        <dbReference type="ChEBI" id="CHEBI:29919"/>
        <dbReference type="ChEBI" id="CHEBI:33722"/>
        <dbReference type="ChEBI" id="CHEBI:33737"/>
        <dbReference type="ChEBI" id="CHEBI:33738"/>
        <dbReference type="ChEBI" id="CHEBI:57844"/>
        <dbReference type="ChEBI" id="CHEBI:59789"/>
        <dbReference type="ChEBI" id="CHEBI:78809"/>
        <dbReference type="ChEBI" id="CHEBI:83100"/>
        <dbReference type="EC" id="2.8.1.8"/>
    </reaction>
</comment>
<dbReference type="PIRSF" id="PIRSF005963">
    <property type="entry name" value="Lipoyl_synth"/>
    <property type="match status" value="1"/>
</dbReference>
<dbReference type="Gene3D" id="3.20.20.70">
    <property type="entry name" value="Aldolase class I"/>
    <property type="match status" value="1"/>
</dbReference>
<keyword evidence="2 9" id="KW-0963">Cytoplasm</keyword>
<feature type="domain" description="Radical SAM core" evidence="10">
    <location>
        <begin position="58"/>
        <end position="274"/>
    </location>
</feature>
<dbReference type="NCBIfam" id="NF009544">
    <property type="entry name" value="PRK12928.1"/>
    <property type="match status" value="1"/>
</dbReference>
<evidence type="ECO:0000256" key="7">
    <source>
        <dbReference type="ARBA" id="ARBA00023014"/>
    </source>
</evidence>
<dbReference type="GO" id="GO:0051539">
    <property type="term" value="F:4 iron, 4 sulfur cluster binding"/>
    <property type="evidence" value="ECO:0007669"/>
    <property type="project" value="UniProtKB-UniRule"/>
</dbReference>
<evidence type="ECO:0000313" key="11">
    <source>
        <dbReference type="EMBL" id="QEN09696.1"/>
    </source>
</evidence>
<evidence type="ECO:0000259" key="10">
    <source>
        <dbReference type="PROSITE" id="PS51918"/>
    </source>
</evidence>
<gene>
    <name evidence="9 11" type="primary">lipA</name>
    <name evidence="11" type="ORF">EXM22_17510</name>
</gene>
<dbReference type="SMART" id="SM00729">
    <property type="entry name" value="Elp3"/>
    <property type="match status" value="1"/>
</dbReference>
<dbReference type="GO" id="GO:0046872">
    <property type="term" value="F:metal ion binding"/>
    <property type="evidence" value="ECO:0007669"/>
    <property type="project" value="UniProtKB-KW"/>
</dbReference>
<dbReference type="AlphaFoldDB" id="A0A5C1QT11"/>
<dbReference type="Proteomes" id="UP000324209">
    <property type="component" value="Chromosome"/>
</dbReference>
<dbReference type="InterPro" id="IPR058240">
    <property type="entry name" value="rSAM_sf"/>
</dbReference>
<feature type="binding site" evidence="9">
    <location>
        <position position="285"/>
    </location>
    <ligand>
        <name>[4Fe-4S] cluster</name>
        <dbReference type="ChEBI" id="CHEBI:49883"/>
        <label>1</label>
    </ligand>
</feature>
<feature type="binding site" evidence="9">
    <location>
        <position position="45"/>
    </location>
    <ligand>
        <name>[4Fe-4S] cluster</name>
        <dbReference type="ChEBI" id="CHEBI:49883"/>
        <label>1</label>
    </ligand>
</feature>
<dbReference type="PANTHER" id="PTHR10949:SF0">
    <property type="entry name" value="LIPOYL SYNTHASE, MITOCHONDRIAL"/>
    <property type="match status" value="1"/>
</dbReference>
<comment type="cofactor">
    <cofactor evidence="9">
        <name>[4Fe-4S] cluster</name>
        <dbReference type="ChEBI" id="CHEBI:49883"/>
    </cofactor>
    <text evidence="9">Binds 2 [4Fe-4S] clusters per subunit. One cluster is coordinated with 3 cysteines and an exchangeable S-adenosyl-L-methionine.</text>
</comment>